<gene>
    <name evidence="3" type="ORF">SAMN05660199_03854</name>
</gene>
<dbReference type="PROSITE" id="PS00061">
    <property type="entry name" value="ADH_SHORT"/>
    <property type="match status" value="1"/>
</dbReference>
<dbReference type="PRINTS" id="PR00081">
    <property type="entry name" value="GDHRDH"/>
</dbReference>
<sequence length="263" mass="26349">MRTSTTATVPEVRTRSLVTGSSRGIGAAIAHALAARGDAVAVHAGRDLDAGRAVLAGLPGEGHLLVSGDLADPAAVAALVADAVAGLGGVDVLVNNAAAHDPLVIEESDYEQWQASWHRVLSVNVVGTANVSWQVVRHLLDRPEGPAGGRIVTVGSRGAFRGEPQAMAYGASKAAVHSLTQSLALALGGHGIGVSAVAPGFVATDMATSLLAGPVGDGIRAQSPFGRVGEPPEVAAAVAFLTGPDALWCSGAVLDVNGASYLR</sequence>
<dbReference type="PRINTS" id="PR00080">
    <property type="entry name" value="SDRFAMILY"/>
</dbReference>
<dbReference type="PANTHER" id="PTHR42760:SF133">
    <property type="entry name" value="3-OXOACYL-[ACYL-CARRIER-PROTEIN] REDUCTASE"/>
    <property type="match status" value="1"/>
</dbReference>
<evidence type="ECO:0000313" key="3">
    <source>
        <dbReference type="EMBL" id="SDP41612.1"/>
    </source>
</evidence>
<keyword evidence="2" id="KW-0560">Oxidoreductase</keyword>
<dbReference type="InterPro" id="IPR036291">
    <property type="entry name" value="NAD(P)-bd_dom_sf"/>
</dbReference>
<dbReference type="Proteomes" id="UP000199088">
    <property type="component" value="Unassembled WGS sequence"/>
</dbReference>
<keyword evidence="4" id="KW-1185">Reference proteome</keyword>
<dbReference type="STRING" id="1052260.SAMN05660199_03854"/>
<dbReference type="InterPro" id="IPR002347">
    <property type="entry name" value="SDR_fam"/>
</dbReference>
<dbReference type="CDD" id="cd05233">
    <property type="entry name" value="SDR_c"/>
    <property type="match status" value="1"/>
</dbReference>
<evidence type="ECO:0000256" key="2">
    <source>
        <dbReference type="ARBA" id="ARBA00023002"/>
    </source>
</evidence>
<dbReference type="GO" id="GO:0016616">
    <property type="term" value="F:oxidoreductase activity, acting on the CH-OH group of donors, NAD or NADP as acceptor"/>
    <property type="evidence" value="ECO:0007669"/>
    <property type="project" value="TreeGrafter"/>
</dbReference>
<accession>A0A1H0SIH0</accession>
<evidence type="ECO:0000256" key="1">
    <source>
        <dbReference type="ARBA" id="ARBA00006484"/>
    </source>
</evidence>
<proteinExistence type="inferred from homology"/>
<dbReference type="SUPFAM" id="SSF51735">
    <property type="entry name" value="NAD(P)-binding Rossmann-fold domains"/>
    <property type="match status" value="1"/>
</dbReference>
<dbReference type="EMBL" id="FNIR01000013">
    <property type="protein sequence ID" value="SDP41612.1"/>
    <property type="molecule type" value="Genomic_DNA"/>
</dbReference>
<dbReference type="PANTHER" id="PTHR42760">
    <property type="entry name" value="SHORT-CHAIN DEHYDROGENASES/REDUCTASES FAMILY MEMBER"/>
    <property type="match status" value="1"/>
</dbReference>
<evidence type="ECO:0000313" key="4">
    <source>
        <dbReference type="Proteomes" id="UP000199088"/>
    </source>
</evidence>
<reference evidence="4" key="1">
    <citation type="submission" date="2016-10" db="EMBL/GenBank/DDBJ databases">
        <authorList>
            <person name="Varghese N."/>
            <person name="Submissions S."/>
        </authorList>
    </citation>
    <scope>NUCLEOTIDE SEQUENCE [LARGE SCALE GENOMIC DNA]</scope>
    <source>
        <strain evidence="4">DSM 45843</strain>
    </source>
</reference>
<name>A0A1H0SIH0_9ACTN</name>
<protein>
    <submittedName>
        <fullName evidence="3">NAD(P)-dependent dehydrogenase, short-chain alcohol dehydrogenase family</fullName>
    </submittedName>
</protein>
<dbReference type="AlphaFoldDB" id="A0A1H0SIH0"/>
<dbReference type="InterPro" id="IPR020904">
    <property type="entry name" value="Sc_DH/Rdtase_CS"/>
</dbReference>
<dbReference type="Gene3D" id="3.40.50.720">
    <property type="entry name" value="NAD(P)-binding Rossmann-like Domain"/>
    <property type="match status" value="1"/>
</dbReference>
<dbReference type="Pfam" id="PF13561">
    <property type="entry name" value="adh_short_C2"/>
    <property type="match status" value="1"/>
</dbReference>
<organism evidence="3 4">
    <name type="scientific">Klenkia soli</name>
    <dbReference type="NCBI Taxonomy" id="1052260"/>
    <lineage>
        <taxon>Bacteria</taxon>
        <taxon>Bacillati</taxon>
        <taxon>Actinomycetota</taxon>
        <taxon>Actinomycetes</taxon>
        <taxon>Geodermatophilales</taxon>
        <taxon>Geodermatophilaceae</taxon>
        <taxon>Klenkia</taxon>
    </lineage>
</organism>
<comment type="similarity">
    <text evidence="1">Belongs to the short-chain dehydrogenases/reductases (SDR) family.</text>
</comment>
<dbReference type="FunFam" id="3.40.50.720:FF:000084">
    <property type="entry name" value="Short-chain dehydrogenase reductase"/>
    <property type="match status" value="1"/>
</dbReference>